<dbReference type="PRINTS" id="PR00315">
    <property type="entry name" value="ELONGATNFCT"/>
</dbReference>
<dbReference type="Gene3D" id="3.40.50.300">
    <property type="entry name" value="P-loop containing nucleotide triphosphate hydrolases"/>
    <property type="match status" value="1"/>
</dbReference>
<evidence type="ECO:0000259" key="11">
    <source>
        <dbReference type="PROSITE" id="PS51722"/>
    </source>
</evidence>
<keyword evidence="6 10" id="KW-0460">Magnesium</keyword>
<dbReference type="FunFam" id="2.40.30.10:FF:000075">
    <property type="entry name" value="Translation initiation factor 2 subunit gamma"/>
    <property type="match status" value="1"/>
</dbReference>
<dbReference type="GO" id="GO:0000049">
    <property type="term" value="F:tRNA binding"/>
    <property type="evidence" value="ECO:0007669"/>
    <property type="project" value="TreeGrafter"/>
</dbReference>
<dbReference type="InterPro" id="IPR015256">
    <property type="entry name" value="eIF2g_C"/>
</dbReference>
<dbReference type="InterPro" id="IPR000795">
    <property type="entry name" value="T_Tr_GTP-bd_dom"/>
</dbReference>
<dbReference type="EC" id="3.6.5.3" evidence="10"/>
<evidence type="ECO:0000256" key="4">
    <source>
        <dbReference type="ARBA" id="ARBA00022741"/>
    </source>
</evidence>
<dbReference type="Proteomes" id="UP000662973">
    <property type="component" value="Chromosome"/>
</dbReference>
<dbReference type="SUPFAM" id="SSF50465">
    <property type="entry name" value="EF-Tu/eEF-1alpha/eIF2-gamma C-terminal domain"/>
    <property type="match status" value="1"/>
</dbReference>
<dbReference type="FunFam" id="3.40.50.300:FF:000065">
    <property type="entry name" value="Eukaryotic translation initiation factor 2 subunit gamma"/>
    <property type="match status" value="1"/>
</dbReference>
<dbReference type="PROSITE" id="PS51722">
    <property type="entry name" value="G_TR_2"/>
    <property type="match status" value="1"/>
</dbReference>
<dbReference type="SUPFAM" id="SSF52540">
    <property type="entry name" value="P-loop containing nucleoside triphosphate hydrolases"/>
    <property type="match status" value="1"/>
</dbReference>
<protein>
    <recommendedName>
        <fullName evidence="10">Translation initiation factor 2 subunit gamma</fullName>
        <ecNumber evidence="10">3.6.5.3</ecNumber>
    </recommendedName>
    <alternativeName>
        <fullName evidence="10">aIF2-gamma</fullName>
    </alternativeName>
    <alternativeName>
        <fullName evidence="10">eIF-2-gamma</fullName>
    </alternativeName>
</protein>
<dbReference type="KEGG" id="hds:HSR122_2309"/>
<gene>
    <name evidence="12" type="primary">gcd11</name>
    <name evidence="10" type="synonym">eif2g</name>
    <name evidence="12" type="ORF">HSR122_2309</name>
</gene>
<feature type="domain" description="Tr-type G" evidence="11">
    <location>
        <begin position="52"/>
        <end position="249"/>
    </location>
</feature>
<name>A0A897NAF7_9EURY</name>
<dbReference type="InterPro" id="IPR050543">
    <property type="entry name" value="eIF2G"/>
</dbReference>
<feature type="binding site" evidence="10">
    <location>
        <position position="68"/>
    </location>
    <ligand>
        <name>Mg(2+)</name>
        <dbReference type="ChEBI" id="CHEBI:18420"/>
        <label>1</label>
    </ligand>
</feature>
<evidence type="ECO:0000256" key="10">
    <source>
        <dbReference type="HAMAP-Rule" id="MF_00119"/>
    </source>
</evidence>
<comment type="function">
    <text evidence="10">eIF-2 functions in the early steps of protein synthesis by forming a ternary complex with GTP and initiator tRNA.</text>
</comment>
<evidence type="ECO:0000313" key="13">
    <source>
        <dbReference type="Proteomes" id="UP000662973"/>
    </source>
</evidence>
<dbReference type="NCBIfam" id="TIGR00231">
    <property type="entry name" value="small_GTP"/>
    <property type="match status" value="1"/>
</dbReference>
<feature type="binding site" evidence="10">
    <location>
        <begin position="64"/>
        <end position="69"/>
    </location>
    <ligand>
        <name>GTP</name>
        <dbReference type="ChEBI" id="CHEBI:37565"/>
    </ligand>
</feature>
<dbReference type="HAMAP" id="MF_00119">
    <property type="entry name" value="eIF_2_gamma"/>
    <property type="match status" value="1"/>
</dbReference>
<feature type="binding site" evidence="10">
    <location>
        <position position="89"/>
    </location>
    <ligand>
        <name>Mg(2+)</name>
        <dbReference type="ChEBI" id="CHEBI:18420"/>
        <label>2</label>
    </ligand>
</feature>
<dbReference type="InterPro" id="IPR022424">
    <property type="entry name" value="TIF2_gsu"/>
</dbReference>
<comment type="cofactor">
    <cofactor evidence="10">
        <name>Mg(2+)</name>
        <dbReference type="ChEBI" id="CHEBI:18420"/>
    </cofactor>
</comment>
<proteinExistence type="inferred from homology"/>
<dbReference type="GO" id="GO:0005525">
    <property type="term" value="F:GTP binding"/>
    <property type="evidence" value="ECO:0007669"/>
    <property type="project" value="UniProtKB-UniRule"/>
</dbReference>
<keyword evidence="5 10" id="KW-0378">Hydrolase</keyword>
<dbReference type="CDD" id="cd01888">
    <property type="entry name" value="eIF2_gamma"/>
    <property type="match status" value="1"/>
</dbReference>
<keyword evidence="7 10" id="KW-0648">Protein biosynthesis</keyword>
<dbReference type="EMBL" id="CP064788">
    <property type="protein sequence ID" value="QSG09687.1"/>
    <property type="molecule type" value="Genomic_DNA"/>
</dbReference>
<dbReference type="InterPro" id="IPR005225">
    <property type="entry name" value="Small_GTP-bd"/>
</dbReference>
<evidence type="ECO:0000256" key="7">
    <source>
        <dbReference type="ARBA" id="ARBA00022917"/>
    </source>
</evidence>
<evidence type="ECO:0000256" key="1">
    <source>
        <dbReference type="ARBA" id="ARBA00005388"/>
    </source>
</evidence>
<dbReference type="NCBIfam" id="TIGR03680">
    <property type="entry name" value="eif2g_arch"/>
    <property type="match status" value="1"/>
</dbReference>
<evidence type="ECO:0000256" key="8">
    <source>
        <dbReference type="ARBA" id="ARBA00023134"/>
    </source>
</evidence>
<dbReference type="PANTHER" id="PTHR42854">
    <property type="entry name" value="EUKARYOTIC TRANSLATION INITIATION FACTOR 2 SUBUNIT 3 FAMILY MEMBER"/>
    <property type="match status" value="1"/>
</dbReference>
<dbReference type="PANTHER" id="PTHR42854:SF3">
    <property type="entry name" value="EUKARYOTIC TRANSLATION INITIATION FACTOR 2 SUBUNIT 3-RELATED"/>
    <property type="match status" value="1"/>
</dbReference>
<evidence type="ECO:0000256" key="9">
    <source>
        <dbReference type="ARBA" id="ARBA00048107"/>
    </source>
</evidence>
<keyword evidence="3 10" id="KW-0479">Metal-binding</keyword>
<dbReference type="NCBIfam" id="NF003077">
    <property type="entry name" value="PRK04000.1"/>
    <property type="match status" value="1"/>
</dbReference>
<comment type="subunit">
    <text evidence="10">Heterotrimer composed of an alpha, a beta and a gamma chain.</text>
</comment>
<dbReference type="InterPro" id="IPR009000">
    <property type="entry name" value="Transl_B-barrel_sf"/>
</dbReference>
<dbReference type="InterPro" id="IPR009001">
    <property type="entry name" value="Transl_elong_EF1A/Init_IF2_C"/>
</dbReference>
<dbReference type="GO" id="GO:0003743">
    <property type="term" value="F:translation initiation factor activity"/>
    <property type="evidence" value="ECO:0007669"/>
    <property type="project" value="UniProtKB-KW"/>
</dbReference>
<keyword evidence="2 10" id="KW-0396">Initiation factor</keyword>
<dbReference type="InterPro" id="IPR044128">
    <property type="entry name" value="eIF2g_GTP-bd"/>
</dbReference>
<comment type="similarity">
    <text evidence="1 10">Belongs to the TRAFAC class translation factor GTPase superfamily. Classic translation factor GTPase family. EIF2G subfamily.</text>
</comment>
<dbReference type="Pfam" id="PF09173">
    <property type="entry name" value="eIF2_C"/>
    <property type="match status" value="1"/>
</dbReference>
<evidence type="ECO:0000256" key="3">
    <source>
        <dbReference type="ARBA" id="ARBA00022723"/>
    </source>
</evidence>
<feature type="binding site" evidence="10">
    <location>
        <begin position="227"/>
        <end position="229"/>
    </location>
    <ligand>
        <name>GTP</name>
        <dbReference type="ChEBI" id="CHEBI:37565"/>
    </ligand>
</feature>
<dbReference type="GO" id="GO:0046872">
    <property type="term" value="F:metal ion binding"/>
    <property type="evidence" value="ECO:0007669"/>
    <property type="project" value="UniProtKB-KW"/>
</dbReference>
<evidence type="ECO:0000256" key="5">
    <source>
        <dbReference type="ARBA" id="ARBA00022801"/>
    </source>
</evidence>
<feature type="binding site" evidence="10">
    <location>
        <position position="64"/>
    </location>
    <ligand>
        <name>Mg(2+)</name>
        <dbReference type="ChEBI" id="CHEBI:18420"/>
        <label>2</label>
    </ligand>
</feature>
<dbReference type="SUPFAM" id="SSF50447">
    <property type="entry name" value="Translation proteins"/>
    <property type="match status" value="1"/>
</dbReference>
<keyword evidence="8 10" id="KW-0342">GTP-binding</keyword>
<accession>A0A897NAF7</accession>
<comment type="catalytic activity">
    <reaction evidence="9 10">
        <text>GTP + H2O = GDP + phosphate + H(+)</text>
        <dbReference type="Rhea" id="RHEA:19669"/>
        <dbReference type="ChEBI" id="CHEBI:15377"/>
        <dbReference type="ChEBI" id="CHEBI:15378"/>
        <dbReference type="ChEBI" id="CHEBI:37565"/>
        <dbReference type="ChEBI" id="CHEBI:43474"/>
        <dbReference type="ChEBI" id="CHEBI:58189"/>
        <dbReference type="EC" id="3.6.5.3"/>
    </reaction>
</comment>
<evidence type="ECO:0000256" key="2">
    <source>
        <dbReference type="ARBA" id="ARBA00022540"/>
    </source>
</evidence>
<keyword evidence="4 10" id="KW-0547">Nucleotide-binding</keyword>
<dbReference type="Gene3D" id="2.40.30.10">
    <property type="entry name" value="Translation factors"/>
    <property type="match status" value="2"/>
</dbReference>
<sequence>MDPAVLDGVTVVAARSEAAPTGGMAGGENSRFIRRTERRSSKITFEMTSNNQPEVNIGLVGHVDHGKTTLVEALSGEWTDQHSEEMKRGISIRLGYADATFRKCPECDDQSAYTVAEECDEHGVETEHLRTVSFVDAPGHETLMATMLSGAAIMDGAVLVISATEDVPQAQTEEHLMALDIIGIENIVIAQNKIDLVDAEQARENHQQIQEFVEGTVAEGAPIVPISAQAGANVDLLIETVEEHIPTPERDPDADPEMLVARSFDINRPGTTWDSLLGGVLGGSLAQGRLEPDDEIELRPGREVEEGGQSEWEPVTTTIRSLQAGGRSVEEATPGGLLGVGTGLDPSLTKGDGLAGQIAGPPGTLPPVHQQFTMDVQLLDRIVGDEADEVDPISTNEPLMLTVGTATTVGTVTSARDQEAEVALKRPVCAREGAKIAINRRVGTRWRLIGIGTLRE</sequence>
<comment type="caution">
    <text evidence="10">Lacks conserved residue(s) required for the propagation of feature annotation.</text>
</comment>
<feature type="binding site" evidence="10">
    <location>
        <begin position="192"/>
        <end position="195"/>
    </location>
    <ligand>
        <name>GTP</name>
        <dbReference type="ChEBI" id="CHEBI:37565"/>
    </ligand>
</feature>
<dbReference type="AlphaFoldDB" id="A0A897NAF7"/>
<reference evidence="12 13" key="1">
    <citation type="submission" date="2020-11" db="EMBL/GenBank/DDBJ databases">
        <title>Carbohydrate-dependent, anaerobic sulfur respiration: A novel catabolism in halophilic archaea.</title>
        <authorList>
            <person name="Sorokin D.Y."/>
            <person name="Messina E."/>
            <person name="Smedile F."/>
            <person name="La Cono V."/>
            <person name="Hallsworth J.E."/>
            <person name="Yakimov M.M."/>
        </authorList>
    </citation>
    <scope>NUCLEOTIDE SEQUENCE [LARGE SCALE GENOMIC DNA]</scope>
    <source>
        <strain evidence="12 13">HSR12-2</strain>
    </source>
</reference>
<dbReference type="InterPro" id="IPR027417">
    <property type="entry name" value="P-loop_NTPase"/>
</dbReference>
<dbReference type="GO" id="GO:0005829">
    <property type="term" value="C:cytosol"/>
    <property type="evidence" value="ECO:0007669"/>
    <property type="project" value="TreeGrafter"/>
</dbReference>
<evidence type="ECO:0000256" key="6">
    <source>
        <dbReference type="ARBA" id="ARBA00022842"/>
    </source>
</evidence>
<dbReference type="GO" id="GO:0003924">
    <property type="term" value="F:GTPase activity"/>
    <property type="evidence" value="ECO:0007669"/>
    <property type="project" value="InterPro"/>
</dbReference>
<dbReference type="Pfam" id="PF00009">
    <property type="entry name" value="GTP_EFTU"/>
    <property type="match status" value="1"/>
</dbReference>
<feature type="binding site" evidence="10">
    <location>
        <position position="91"/>
    </location>
    <ligand>
        <name>Mg(2+)</name>
        <dbReference type="ChEBI" id="CHEBI:18420"/>
        <label>1</label>
    </ligand>
</feature>
<dbReference type="GO" id="GO:0003746">
    <property type="term" value="F:translation elongation factor activity"/>
    <property type="evidence" value="ECO:0007669"/>
    <property type="project" value="UniProtKB-UniRule"/>
</dbReference>
<organism evidence="12 13">
    <name type="scientific">Halapricum desulfuricans</name>
    <dbReference type="NCBI Taxonomy" id="2841257"/>
    <lineage>
        <taxon>Archaea</taxon>
        <taxon>Methanobacteriati</taxon>
        <taxon>Methanobacteriota</taxon>
        <taxon>Stenosarchaea group</taxon>
        <taxon>Halobacteria</taxon>
        <taxon>Halobacteriales</taxon>
        <taxon>Haloarculaceae</taxon>
        <taxon>Halapricum</taxon>
    </lineage>
</organism>
<evidence type="ECO:0000313" key="12">
    <source>
        <dbReference type="EMBL" id="QSG09687.1"/>
    </source>
</evidence>
<dbReference type="GO" id="GO:0001731">
    <property type="term" value="P:formation of translation preinitiation complex"/>
    <property type="evidence" value="ECO:0007669"/>
    <property type="project" value="TreeGrafter"/>
</dbReference>
<keyword evidence="13" id="KW-1185">Reference proteome</keyword>